<feature type="transmembrane region" description="Helical" evidence="7">
    <location>
        <begin position="118"/>
        <end position="138"/>
    </location>
</feature>
<gene>
    <name evidence="8" type="ORF">NTEN_LOCUS4337</name>
</gene>
<sequence length="540" mass="62451">MFRRQGSPAEASSTSSWIHTNFFEKFRIYKIRYIRLKTHHLQCQLPVQNPRQLGRIRLYKNSPRDNLEAAIAEKFKTQEKELNAAMGLIMNCLQRHNQMEDLVKMIRQKWMAHQCRKFVITLLLVLVLIKFWYGYIYVVDPNQIARGPVSIQRCLDDRLLPFYHEEEEGNANIYYDVPATEGQENIGFLPLVGNGLFALTMTQSPSLYVKKSRTLSLSVGWSPLVRLVPQYGSDSSEAMVTHFVTGIVHLYNCYSNGLLTSNYIYAHRSRSNILVQEIRIVNPTDETIPLRLVDPVNDVWPSAMKRSVRQANSLWKDLKTFKEVNDAVSLWLLTLEKQGCHKLIITGAFGVLQAMILSFGGFRFSSQHLEFKIDPKFLHRDYLFRRIRYNDRTCINVTVTLQDDNKAQLGVALDRSDKPYYACDGGCIDEPVQLKSTPVYFPVKVTDPITSILYITSDRSHMELIKDTLHVHKIVEAPAYDHHVIALHKHGHHLGGLPVLFWASICFLIIVFHLFLFKLIFNEYCDKQDRHKARYGKMSL</sequence>
<organism evidence="8 9">
    <name type="scientific">Nesidiocoris tenuis</name>
    <dbReference type="NCBI Taxonomy" id="355587"/>
    <lineage>
        <taxon>Eukaryota</taxon>
        <taxon>Metazoa</taxon>
        <taxon>Ecdysozoa</taxon>
        <taxon>Arthropoda</taxon>
        <taxon>Hexapoda</taxon>
        <taxon>Insecta</taxon>
        <taxon>Pterygota</taxon>
        <taxon>Neoptera</taxon>
        <taxon>Paraneoptera</taxon>
        <taxon>Hemiptera</taxon>
        <taxon>Heteroptera</taxon>
        <taxon>Panheteroptera</taxon>
        <taxon>Cimicomorpha</taxon>
        <taxon>Miridae</taxon>
        <taxon>Dicyphina</taxon>
        <taxon>Nesidiocoris</taxon>
    </lineage>
</organism>
<keyword evidence="9" id="KW-1185">Reference proteome</keyword>
<accession>A0A6H5G786</accession>
<dbReference type="PANTHER" id="PTHR31386:SF2">
    <property type="entry name" value="SIMILAR TO RIKEN CDNA 2510039O18"/>
    <property type="match status" value="1"/>
</dbReference>
<evidence type="ECO:0000256" key="2">
    <source>
        <dbReference type="ARBA" id="ARBA00022692"/>
    </source>
</evidence>
<evidence type="ECO:0000256" key="5">
    <source>
        <dbReference type="ARBA" id="ARBA00023136"/>
    </source>
</evidence>
<keyword evidence="6" id="KW-0325">Glycoprotein</keyword>
<dbReference type="OrthoDB" id="10017443at2759"/>
<protein>
    <submittedName>
        <fullName evidence="8">Uncharacterized protein</fullName>
    </submittedName>
</protein>
<dbReference type="Proteomes" id="UP000479000">
    <property type="component" value="Unassembled WGS sequence"/>
</dbReference>
<keyword evidence="4 7" id="KW-1133">Transmembrane helix</keyword>
<evidence type="ECO:0000256" key="7">
    <source>
        <dbReference type="SAM" id="Phobius"/>
    </source>
</evidence>
<name>A0A6H5G786_9HEMI</name>
<keyword evidence="3" id="KW-0732">Signal</keyword>
<evidence type="ECO:0000313" key="8">
    <source>
        <dbReference type="EMBL" id="CAA9998043.1"/>
    </source>
</evidence>
<keyword evidence="2 7" id="KW-0812">Transmembrane</keyword>
<feature type="transmembrane region" description="Helical" evidence="7">
    <location>
        <begin position="499"/>
        <end position="521"/>
    </location>
</feature>
<evidence type="ECO:0000256" key="3">
    <source>
        <dbReference type="ARBA" id="ARBA00022729"/>
    </source>
</evidence>
<dbReference type="PANTHER" id="PTHR31386">
    <property type="entry name" value="UNCHARACTERIZED PROTEIN KIAA2013"/>
    <property type="match status" value="1"/>
</dbReference>
<dbReference type="EMBL" id="CADCXU010006480">
    <property type="protein sequence ID" value="CAA9998043.1"/>
    <property type="molecule type" value="Genomic_DNA"/>
</dbReference>
<dbReference type="InterPro" id="IPR018795">
    <property type="entry name" value="K2013-like"/>
</dbReference>
<dbReference type="Pfam" id="PF10222">
    <property type="entry name" value="DUF2152"/>
    <property type="match status" value="2"/>
</dbReference>
<evidence type="ECO:0000256" key="1">
    <source>
        <dbReference type="ARBA" id="ARBA00004479"/>
    </source>
</evidence>
<keyword evidence="5 7" id="KW-0472">Membrane</keyword>
<proteinExistence type="predicted"/>
<evidence type="ECO:0000256" key="4">
    <source>
        <dbReference type="ARBA" id="ARBA00022989"/>
    </source>
</evidence>
<evidence type="ECO:0000313" key="9">
    <source>
        <dbReference type="Proteomes" id="UP000479000"/>
    </source>
</evidence>
<dbReference type="AlphaFoldDB" id="A0A6H5G786"/>
<dbReference type="GO" id="GO:0016020">
    <property type="term" value="C:membrane"/>
    <property type="evidence" value="ECO:0007669"/>
    <property type="project" value="UniProtKB-SubCell"/>
</dbReference>
<evidence type="ECO:0000256" key="6">
    <source>
        <dbReference type="ARBA" id="ARBA00023180"/>
    </source>
</evidence>
<comment type="subcellular location">
    <subcellularLocation>
        <location evidence="1">Membrane</location>
        <topology evidence="1">Single-pass type I membrane protein</topology>
    </subcellularLocation>
</comment>
<reference evidence="8 9" key="1">
    <citation type="submission" date="2020-02" db="EMBL/GenBank/DDBJ databases">
        <authorList>
            <person name="Ferguson B K."/>
        </authorList>
    </citation>
    <scope>NUCLEOTIDE SEQUENCE [LARGE SCALE GENOMIC DNA]</scope>
</reference>